<evidence type="ECO:0000313" key="1">
    <source>
        <dbReference type="EMBL" id="CAE6933072.1"/>
    </source>
</evidence>
<accession>A0A812GVA3</accession>
<comment type="caution">
    <text evidence="1">The sequence shown here is derived from an EMBL/GenBank/DDBJ whole genome shotgun (WGS) entry which is preliminary data.</text>
</comment>
<sequence length="166" mass="18986">MLGTDAMCNGGVVDLHDKDSLFKAFEESKLLMQDRVLWQAIRRFQADLDVMLTTDYLPPFVDNTRISQLRAVMLTVRFSPTWCCRSSEYYSWRSSHGACATTWSMTVNLNHSVRLNMQRLYESLRVVDADASHCDCRAVRGQHAFMANCSGSIQYERISRIACDQA</sequence>
<name>A0A812GVA3_9DINO</name>
<dbReference type="Proteomes" id="UP000604046">
    <property type="component" value="Unassembled WGS sequence"/>
</dbReference>
<dbReference type="EMBL" id="CAJNDS010000047">
    <property type="protein sequence ID" value="CAE6933072.1"/>
    <property type="molecule type" value="Genomic_DNA"/>
</dbReference>
<protein>
    <submittedName>
        <fullName evidence="1">Uncharacterized protein</fullName>
    </submittedName>
</protein>
<reference evidence="1" key="1">
    <citation type="submission" date="2021-02" db="EMBL/GenBank/DDBJ databases">
        <authorList>
            <person name="Dougan E. K."/>
            <person name="Rhodes N."/>
            <person name="Thang M."/>
            <person name="Chan C."/>
        </authorList>
    </citation>
    <scope>NUCLEOTIDE SEQUENCE</scope>
</reference>
<evidence type="ECO:0000313" key="2">
    <source>
        <dbReference type="Proteomes" id="UP000604046"/>
    </source>
</evidence>
<proteinExistence type="predicted"/>
<organism evidence="1 2">
    <name type="scientific">Symbiodinium natans</name>
    <dbReference type="NCBI Taxonomy" id="878477"/>
    <lineage>
        <taxon>Eukaryota</taxon>
        <taxon>Sar</taxon>
        <taxon>Alveolata</taxon>
        <taxon>Dinophyceae</taxon>
        <taxon>Suessiales</taxon>
        <taxon>Symbiodiniaceae</taxon>
        <taxon>Symbiodinium</taxon>
    </lineage>
</organism>
<keyword evidence="2" id="KW-1185">Reference proteome</keyword>
<dbReference type="AlphaFoldDB" id="A0A812GVA3"/>
<gene>
    <name evidence="1" type="ORF">SNAT2548_LOCUS933</name>
</gene>